<dbReference type="EMBL" id="AODE01000011">
    <property type="protein sequence ID" value="EUJ31406.1"/>
    <property type="molecule type" value="Genomic_DNA"/>
</dbReference>
<keyword evidence="1" id="KW-0805">Transcription regulation</keyword>
<sequence length="159" mass="18345">MKYIIPATSYRRLTLLNKLFFATDRLSKKELLESIKSSLNTLNSDIAFLNERFPENMSHIIEEDGQVFLKVADDVNFDYLTAYMISTSDLFQLSLSIFGNSPLNVQEWAKLHFVSLASLYIKLKEVDTFLAQSRLILNTTPLQIQGNEINIRFFLFPPL</sequence>
<reference evidence="4 5" key="1">
    <citation type="journal article" date="2014" name="Int. J. Syst. Evol. Microbiol.">
        <title>Listeria floridensis sp. nov., Listeria aquatica sp. nov., Listeria cornellensis sp. nov., Listeria riparia sp. nov. and Listeria grandensis sp. nov., from agricultural and natural environments.</title>
        <authorList>
            <person name="den Bakker H.C."/>
            <person name="Warchocki S."/>
            <person name="Wright E.M."/>
            <person name="Allred A.F."/>
            <person name="Ahlstrom C."/>
            <person name="Manuel C.S."/>
            <person name="Stasiewicz M.J."/>
            <person name="Burrell A."/>
            <person name="Roof S."/>
            <person name="Strawn L."/>
            <person name="Fortes E.D."/>
            <person name="Nightingale K.K."/>
            <person name="Kephart D."/>
            <person name="Wiedmann M."/>
        </authorList>
    </citation>
    <scope>NUCLEOTIDE SEQUENCE [LARGE SCALE GENOMIC DNA]</scope>
    <source>
        <strain evidence="5">FSL F6-969</strain>
    </source>
</reference>
<keyword evidence="2" id="KW-0804">Transcription</keyword>
<gene>
    <name evidence="4" type="ORF">PCORN_05071</name>
</gene>
<dbReference type="AlphaFoldDB" id="W7C6X8"/>
<feature type="domain" description="Mga helix-turn-helix" evidence="3">
    <location>
        <begin position="77"/>
        <end position="156"/>
    </location>
</feature>
<evidence type="ECO:0000313" key="5">
    <source>
        <dbReference type="Proteomes" id="UP000019254"/>
    </source>
</evidence>
<dbReference type="RefSeq" id="WP_036077916.1">
    <property type="nucleotide sequence ID" value="NZ_AODE01000011.1"/>
</dbReference>
<dbReference type="PANTHER" id="PTHR30185">
    <property type="entry name" value="CRYPTIC BETA-GLUCOSIDE BGL OPERON ANTITERMINATOR"/>
    <property type="match status" value="1"/>
</dbReference>
<dbReference type="Proteomes" id="UP000019254">
    <property type="component" value="Unassembled WGS sequence"/>
</dbReference>
<dbReference type="STRING" id="1265820.PCORN_05071"/>
<accession>W7C6X8</accession>
<dbReference type="PANTHER" id="PTHR30185:SF18">
    <property type="entry name" value="TRANSCRIPTIONAL REGULATOR MTLR"/>
    <property type="match status" value="1"/>
</dbReference>
<evidence type="ECO:0000259" key="3">
    <source>
        <dbReference type="Pfam" id="PF05043"/>
    </source>
</evidence>
<organism evidence="4 5">
    <name type="scientific">Listeria cornellensis FSL F6-0969</name>
    <dbReference type="NCBI Taxonomy" id="1265820"/>
    <lineage>
        <taxon>Bacteria</taxon>
        <taxon>Bacillati</taxon>
        <taxon>Bacillota</taxon>
        <taxon>Bacilli</taxon>
        <taxon>Bacillales</taxon>
        <taxon>Listeriaceae</taxon>
        <taxon>Listeria</taxon>
    </lineage>
</organism>
<dbReference type="InterPro" id="IPR050661">
    <property type="entry name" value="BglG_antiterminators"/>
</dbReference>
<keyword evidence="5" id="KW-1185">Reference proteome</keyword>
<dbReference type="Pfam" id="PF05043">
    <property type="entry name" value="Mga"/>
    <property type="match status" value="1"/>
</dbReference>
<dbReference type="OrthoDB" id="2260273at2"/>
<evidence type="ECO:0000256" key="1">
    <source>
        <dbReference type="ARBA" id="ARBA00023015"/>
    </source>
</evidence>
<evidence type="ECO:0000313" key="4">
    <source>
        <dbReference type="EMBL" id="EUJ31406.1"/>
    </source>
</evidence>
<name>W7C6X8_9LIST</name>
<protein>
    <submittedName>
        <fullName evidence="4">Mga helix-turn-helix domain-containing protein</fullName>
    </submittedName>
</protein>
<evidence type="ECO:0000256" key="2">
    <source>
        <dbReference type="ARBA" id="ARBA00023163"/>
    </source>
</evidence>
<comment type="caution">
    <text evidence="4">The sequence shown here is derived from an EMBL/GenBank/DDBJ whole genome shotgun (WGS) entry which is preliminary data.</text>
</comment>
<dbReference type="InterPro" id="IPR007737">
    <property type="entry name" value="Mga_HTH"/>
</dbReference>
<proteinExistence type="predicted"/>